<accession>A0ACC7NJT7</accession>
<protein>
    <submittedName>
        <fullName evidence="1">TetR/AcrR family transcriptional regulator</fullName>
    </submittedName>
</protein>
<evidence type="ECO:0000313" key="1">
    <source>
        <dbReference type="EMBL" id="MFM0107762.1"/>
    </source>
</evidence>
<evidence type="ECO:0000313" key="2">
    <source>
        <dbReference type="Proteomes" id="UP001629235"/>
    </source>
</evidence>
<sequence>MATETLTEAAAPGSARERLLDAAEALIYAGGIHATGVDAIVKQSGTARKSFYTHFESKDALVAAALERRDERWMNWFIAGTQQCGKTSRKRLLGMFEVLREWFASEDFHGCAFLNAAGEIASADDPIRIVARKHKERLLDFVRSQCNAFAAESDMDARRAARLSRQWLILLDGAIAVALVSGDADAALDAQTAARVLLDAETSFAGERRAPPSNATTPSARKTASKPSNAPANKRSPSRRTAP</sequence>
<gene>
    <name evidence="1" type="ORF">PQR01_31000</name>
</gene>
<proteinExistence type="predicted"/>
<keyword evidence="2" id="KW-1185">Reference proteome</keyword>
<dbReference type="Proteomes" id="UP001629235">
    <property type="component" value="Unassembled WGS sequence"/>
</dbReference>
<reference evidence="1 2" key="1">
    <citation type="journal article" date="2024" name="Chem. Sci.">
        <title>Discovery of megapolipeptins by genome mining of a Burkholderiales bacteria collection.</title>
        <authorList>
            <person name="Paulo B.S."/>
            <person name="Recchia M.J.J."/>
            <person name="Lee S."/>
            <person name="Fergusson C.H."/>
            <person name="Romanowski S.B."/>
            <person name="Hernandez A."/>
            <person name="Krull N."/>
            <person name="Liu D.Y."/>
            <person name="Cavanagh H."/>
            <person name="Bos A."/>
            <person name="Gray C.A."/>
            <person name="Murphy B.T."/>
            <person name="Linington R.G."/>
            <person name="Eustaquio A.S."/>
        </authorList>
    </citation>
    <scope>NUCLEOTIDE SEQUENCE [LARGE SCALE GENOMIC DNA]</scope>
    <source>
        <strain evidence="1 2">RL18-126-BIB-B</strain>
    </source>
</reference>
<name>A0ACC7NJT7_9BURK</name>
<dbReference type="EMBL" id="JAQQDW010000090">
    <property type="protein sequence ID" value="MFM0107762.1"/>
    <property type="molecule type" value="Genomic_DNA"/>
</dbReference>
<organism evidence="1 2">
    <name type="scientific">Paraburkholderia rhynchosiae</name>
    <dbReference type="NCBI Taxonomy" id="487049"/>
    <lineage>
        <taxon>Bacteria</taxon>
        <taxon>Pseudomonadati</taxon>
        <taxon>Pseudomonadota</taxon>
        <taxon>Betaproteobacteria</taxon>
        <taxon>Burkholderiales</taxon>
        <taxon>Burkholderiaceae</taxon>
        <taxon>Paraburkholderia</taxon>
    </lineage>
</organism>
<comment type="caution">
    <text evidence="1">The sequence shown here is derived from an EMBL/GenBank/DDBJ whole genome shotgun (WGS) entry which is preliminary data.</text>
</comment>